<accession>A0ABU3ZXZ7</accession>
<keyword evidence="5 6" id="KW-0472">Membrane</keyword>
<protein>
    <submittedName>
        <fullName evidence="7">Cytochrome C oxidase subunit IV family protein</fullName>
    </submittedName>
</protein>
<evidence type="ECO:0000256" key="5">
    <source>
        <dbReference type="ARBA" id="ARBA00023136"/>
    </source>
</evidence>
<evidence type="ECO:0000313" key="7">
    <source>
        <dbReference type="EMBL" id="MDV5824386.1"/>
    </source>
</evidence>
<evidence type="ECO:0000256" key="2">
    <source>
        <dbReference type="ARBA" id="ARBA00022475"/>
    </source>
</evidence>
<keyword evidence="8" id="KW-1185">Reference proteome</keyword>
<keyword evidence="3 6" id="KW-0812">Transmembrane</keyword>
<organism evidence="7 8">
    <name type="scientific">Sphingobium naphthae</name>
    <dbReference type="NCBI Taxonomy" id="1886786"/>
    <lineage>
        <taxon>Bacteria</taxon>
        <taxon>Pseudomonadati</taxon>
        <taxon>Pseudomonadota</taxon>
        <taxon>Alphaproteobacteria</taxon>
        <taxon>Sphingomonadales</taxon>
        <taxon>Sphingomonadaceae</taxon>
        <taxon>Sphingobium</taxon>
    </lineage>
</organism>
<feature type="transmembrane region" description="Helical" evidence="6">
    <location>
        <begin position="64"/>
        <end position="85"/>
    </location>
</feature>
<gene>
    <name evidence="7" type="ORF">O0R41_12340</name>
</gene>
<proteinExistence type="predicted"/>
<evidence type="ECO:0000256" key="3">
    <source>
        <dbReference type="ARBA" id="ARBA00022692"/>
    </source>
</evidence>
<dbReference type="RefSeq" id="WP_317517128.1">
    <property type="nucleotide sequence ID" value="NZ_JAPTHD010000004.1"/>
</dbReference>
<evidence type="ECO:0000256" key="1">
    <source>
        <dbReference type="ARBA" id="ARBA00004651"/>
    </source>
</evidence>
<comment type="caution">
    <text evidence="7">The sequence shown here is derived from an EMBL/GenBank/DDBJ whole genome shotgun (WGS) entry which is preliminary data.</text>
</comment>
<evidence type="ECO:0000256" key="6">
    <source>
        <dbReference type="SAM" id="Phobius"/>
    </source>
</evidence>
<dbReference type="InterPro" id="IPR011743">
    <property type="entry name" value="Caa3_sub_IV"/>
</dbReference>
<evidence type="ECO:0000256" key="4">
    <source>
        <dbReference type="ARBA" id="ARBA00022989"/>
    </source>
</evidence>
<keyword evidence="4 6" id="KW-1133">Transmembrane helix</keyword>
<dbReference type="Proteomes" id="UP001185984">
    <property type="component" value="Unassembled WGS sequence"/>
</dbReference>
<dbReference type="EMBL" id="JAPTHD010000004">
    <property type="protein sequence ID" value="MDV5824386.1"/>
    <property type="molecule type" value="Genomic_DNA"/>
</dbReference>
<keyword evidence="2" id="KW-1003">Cell membrane</keyword>
<dbReference type="InterPro" id="IPR005171">
    <property type="entry name" value="Cyt_c_oxidase_su4_prok"/>
</dbReference>
<sequence>MSGTVRLLLAWAALMALLALTVGAAFLPLGPAKPWIAYAIATAKAALVLWFFMEMRSERGLARLAMLAGFVWLAILFALTATDYLTRAWMT</sequence>
<name>A0ABU3ZXZ7_9SPHN</name>
<comment type="subcellular location">
    <subcellularLocation>
        <location evidence="1">Cell membrane</location>
        <topology evidence="1">Multi-pass membrane protein</topology>
    </subcellularLocation>
</comment>
<feature type="transmembrane region" description="Helical" evidence="6">
    <location>
        <begin position="35"/>
        <end position="52"/>
    </location>
</feature>
<dbReference type="NCBIfam" id="TIGR02229">
    <property type="entry name" value="caa3_sub_IV"/>
    <property type="match status" value="1"/>
</dbReference>
<reference evidence="8" key="1">
    <citation type="journal article" date="2022" name="J Environ Chem Eng">
        <title>Biodegradation of petroleum oil using a constructed nonpathogenic and heavy metal-tolerant bacterial consortium isolated from marine sponges.</title>
        <authorList>
            <person name="Dechsakulwatana C."/>
            <person name="Rungsihiranrut A."/>
            <person name="Muangchinda C."/>
            <person name="Ningthoujam R."/>
            <person name="Klankeo P."/>
            <person name="Pinyakong O."/>
        </authorList>
    </citation>
    <scope>NUCLEOTIDE SEQUENCE [LARGE SCALE GENOMIC DNA]</scope>
    <source>
        <strain evidence="8">MO2-4</strain>
    </source>
</reference>
<dbReference type="Pfam" id="PF03626">
    <property type="entry name" value="COX4_pro"/>
    <property type="match status" value="1"/>
</dbReference>
<evidence type="ECO:0000313" key="8">
    <source>
        <dbReference type="Proteomes" id="UP001185984"/>
    </source>
</evidence>